<name>A0A7G6TVP0_9BRAD</name>
<dbReference type="PANTHER" id="PTHR37941:SF1">
    <property type="entry name" value="FUMARASE E-RELATED"/>
    <property type="match status" value="1"/>
</dbReference>
<evidence type="ECO:0000313" key="1">
    <source>
        <dbReference type="EMBL" id="QND70822.1"/>
    </source>
</evidence>
<dbReference type="AlphaFoldDB" id="A0A7G6TVP0"/>
<gene>
    <name evidence="1" type="ORF">HB776_05915</name>
</gene>
<dbReference type="InterPro" id="IPR038026">
    <property type="entry name" value="MtlR-like_sf"/>
</dbReference>
<dbReference type="Proteomes" id="UP000515291">
    <property type="component" value="Chromosome"/>
</dbReference>
<dbReference type="RefSeq" id="WP_184516014.1">
    <property type="nucleotide sequence ID" value="NZ_CP050292.1"/>
</dbReference>
<dbReference type="Gene3D" id="1.20.120.330">
    <property type="entry name" value="Nucleotidyltransferases domain 2"/>
    <property type="match status" value="1"/>
</dbReference>
<sequence length="187" mass="20774">MVEQSQPRYAFAVGHSAKLDPYLQDYVDLLAEINKESDRGAVLTAASFIDVLLQKTIAAFMVDDGSAKKLCEGFNAPIGTLSSRILAAFALGLISTGERAECDTIRKIRNEFAHNVKVNFNDQKLTAMCSNLKFATDEQEITSQMRFTSSAVTIITRLVNRPIYVAKAKLKYQEWPTAASRQEKDES</sequence>
<proteinExistence type="predicted"/>
<organism evidence="1 2">
    <name type="scientific">Tardiphaga robiniae</name>
    <dbReference type="NCBI Taxonomy" id="943830"/>
    <lineage>
        <taxon>Bacteria</taxon>
        <taxon>Pseudomonadati</taxon>
        <taxon>Pseudomonadota</taxon>
        <taxon>Alphaproteobacteria</taxon>
        <taxon>Hyphomicrobiales</taxon>
        <taxon>Nitrobacteraceae</taxon>
        <taxon>Tardiphaga</taxon>
    </lineage>
</organism>
<dbReference type="InterPro" id="IPR007761">
    <property type="entry name" value="MtlR-like"/>
</dbReference>
<dbReference type="SUPFAM" id="SSF158668">
    <property type="entry name" value="MtlR-like"/>
    <property type="match status" value="1"/>
</dbReference>
<evidence type="ECO:0000313" key="2">
    <source>
        <dbReference type="Proteomes" id="UP000515291"/>
    </source>
</evidence>
<reference evidence="2" key="1">
    <citation type="journal article" date="2020" name="Mol. Plant Microbe">
        <title>Rhizobial microsymbionts of the narrowly endemic Oxytropis species growing in Kamchatka are characterized by significant genetic diversity and possess a set of genes that are associated with T3SS and T6SS secretion systems and can affect the development of symbiosis.</title>
        <authorList>
            <person name="Safronova V."/>
            <person name="Guro P."/>
            <person name="Sazanova A."/>
            <person name="Kuznetsova I."/>
            <person name="Belimov A."/>
            <person name="Yakubov V."/>
            <person name="Chirak E."/>
            <person name="Afonin A."/>
            <person name="Gogolev Y."/>
            <person name="Andronov E."/>
            <person name="Tikhonovich I."/>
        </authorList>
    </citation>
    <scope>NUCLEOTIDE SEQUENCE [LARGE SCALE GENOMIC DNA]</scope>
    <source>
        <strain evidence="2">581</strain>
    </source>
</reference>
<dbReference type="PANTHER" id="PTHR37941">
    <property type="entry name" value="FUMARASE E-RELATED"/>
    <property type="match status" value="1"/>
</dbReference>
<protein>
    <submittedName>
        <fullName evidence="1">Transcriptional regulator</fullName>
    </submittedName>
</protein>
<dbReference type="KEGG" id="trb:HB776_05915"/>
<dbReference type="EMBL" id="CP050292">
    <property type="protein sequence ID" value="QND70822.1"/>
    <property type="molecule type" value="Genomic_DNA"/>
</dbReference>
<dbReference type="GO" id="GO:0045892">
    <property type="term" value="P:negative regulation of DNA-templated transcription"/>
    <property type="evidence" value="ECO:0007669"/>
    <property type="project" value="TreeGrafter"/>
</dbReference>
<accession>A0A7G6TVP0</accession>